<reference evidence="2 3" key="1">
    <citation type="submission" date="2018-04" db="EMBL/GenBank/DDBJ databases">
        <title>Subsurface microbial communities from deep shales in Ohio and West Virginia, USA.</title>
        <authorList>
            <person name="Wrighton K."/>
        </authorList>
    </citation>
    <scope>NUCLEOTIDE SEQUENCE [LARGE SCALE GENOMIC DNA]</scope>
    <source>
        <strain evidence="2 3">WC1</strain>
    </source>
</reference>
<dbReference type="EMBL" id="QAXS01000017">
    <property type="protein sequence ID" value="PTV98373.1"/>
    <property type="molecule type" value="Genomic_DNA"/>
</dbReference>
<protein>
    <submittedName>
        <fullName evidence="2">Protein kinase-like protein</fullName>
    </submittedName>
</protein>
<dbReference type="RefSeq" id="WP_181248172.1">
    <property type="nucleotide sequence ID" value="NZ_QAXS01000017.1"/>
</dbReference>
<name>A0A2T5RIX8_9FIRM</name>
<dbReference type="InterPro" id="IPR011009">
    <property type="entry name" value="Kinase-like_dom_sf"/>
</dbReference>
<evidence type="ECO:0000313" key="2">
    <source>
        <dbReference type="EMBL" id="PTV98373.1"/>
    </source>
</evidence>
<dbReference type="SMART" id="SM00220">
    <property type="entry name" value="S_TKc"/>
    <property type="match status" value="1"/>
</dbReference>
<organism evidence="2 3">
    <name type="scientific">Halanaerobium saccharolyticum</name>
    <dbReference type="NCBI Taxonomy" id="43595"/>
    <lineage>
        <taxon>Bacteria</taxon>
        <taxon>Bacillati</taxon>
        <taxon>Bacillota</taxon>
        <taxon>Clostridia</taxon>
        <taxon>Halanaerobiales</taxon>
        <taxon>Halanaerobiaceae</taxon>
        <taxon>Halanaerobium</taxon>
    </lineage>
</organism>
<evidence type="ECO:0000259" key="1">
    <source>
        <dbReference type="PROSITE" id="PS50011"/>
    </source>
</evidence>
<keyword evidence="2" id="KW-0418">Kinase</keyword>
<accession>A0A2T5RIX8</accession>
<dbReference type="Gene3D" id="1.10.510.10">
    <property type="entry name" value="Transferase(Phosphotransferase) domain 1"/>
    <property type="match status" value="1"/>
</dbReference>
<evidence type="ECO:0000313" key="3">
    <source>
        <dbReference type="Proteomes" id="UP000244089"/>
    </source>
</evidence>
<dbReference type="InterPro" id="IPR000719">
    <property type="entry name" value="Prot_kinase_dom"/>
</dbReference>
<proteinExistence type="predicted"/>
<dbReference type="Proteomes" id="UP000244089">
    <property type="component" value="Unassembled WGS sequence"/>
</dbReference>
<dbReference type="SUPFAM" id="SSF56112">
    <property type="entry name" value="Protein kinase-like (PK-like)"/>
    <property type="match status" value="1"/>
</dbReference>
<dbReference type="PANTHER" id="PTHR44167:SF24">
    <property type="entry name" value="SERINE_THREONINE-PROTEIN KINASE CHK2"/>
    <property type="match status" value="1"/>
</dbReference>
<sequence>MNEEKHILGKGYFSIVFLKNDNGSKYAVKKLKRKFLKNREYTHRFKREYEIMKDFNESCYTVSVYNFNEEEYSFEMELADCTLEEYIKEKNDEISLSKKEELCEKVILGMKELHNNTIHRDLSYNNILMFNDNPKLADFGLGKDLTQIYSYETKFEKQVGTAHFADPIQLDNIQNANIQTEIYSLGKIIDYIFSGSIASIEHKYSSIVDNATNKNLDRRYKDISELYNAYKELKNSSYSFEPSEELEKMYKENDISTEKMYSLLIRKDAGNTMLELILSNRRIAYELLEIFSVQYNHELELLLEKLFEKIKNKKLSFPDYDEFGYIAIDLLKEINNNPSACKVLANIVNYCAYNVGRFNIQRLINENEDNKNIPYKIRIEWIE</sequence>
<feature type="domain" description="Protein kinase" evidence="1">
    <location>
        <begin position="2"/>
        <end position="326"/>
    </location>
</feature>
<comment type="caution">
    <text evidence="2">The sequence shown here is derived from an EMBL/GenBank/DDBJ whole genome shotgun (WGS) entry which is preliminary data.</text>
</comment>
<dbReference type="GO" id="GO:0005524">
    <property type="term" value="F:ATP binding"/>
    <property type="evidence" value="ECO:0007669"/>
    <property type="project" value="InterPro"/>
</dbReference>
<dbReference type="AlphaFoldDB" id="A0A2T5RIX8"/>
<dbReference type="PROSITE" id="PS50011">
    <property type="entry name" value="PROTEIN_KINASE_DOM"/>
    <property type="match status" value="1"/>
</dbReference>
<keyword evidence="2" id="KW-0808">Transferase</keyword>
<dbReference type="Pfam" id="PF00069">
    <property type="entry name" value="Pkinase"/>
    <property type="match status" value="1"/>
</dbReference>
<gene>
    <name evidence="2" type="ORF">C8C76_11730</name>
</gene>
<dbReference type="PANTHER" id="PTHR44167">
    <property type="entry name" value="OVARIAN-SPECIFIC SERINE/THREONINE-PROTEIN KINASE LOK-RELATED"/>
    <property type="match status" value="1"/>
</dbReference>
<dbReference type="GO" id="GO:0004674">
    <property type="term" value="F:protein serine/threonine kinase activity"/>
    <property type="evidence" value="ECO:0007669"/>
    <property type="project" value="TreeGrafter"/>
</dbReference>